<feature type="transmembrane region" description="Helical" evidence="1">
    <location>
        <begin position="187"/>
        <end position="208"/>
    </location>
</feature>
<evidence type="ECO:0008006" key="4">
    <source>
        <dbReference type="Google" id="ProtNLM"/>
    </source>
</evidence>
<sequence>MIQTLYLCFISNAKDEWAGLMILSLQLWIYISVFRCRTRIRLLTENLYRISNTLHAHTVHKKKMLKVYIWMYCLFVILGAAFFEMTFFRSGMIAYEQQELLDSEIIPAHLRQQFADFLYVSFPFTLLLANGFFALLPGYYCFACNCLKQFFLRFERKSKVLIAHHDYQRILEIYKEMNETMVMMNNFLSLPILVSVINILATLFWYGYSFAFVSNDNKVIGIFYSIGFIQYFVLLLLTLPPAAAANQAAVTAREIVLSLPGWFPKRYSTITLLICRSFMHKTSLTLGNIYRIDKSLLISAIATLITYGILIGTLGSVQSSNNKN</sequence>
<dbReference type="AlphaFoldDB" id="A0AAV4X0K6"/>
<gene>
    <name evidence="2" type="primary">AVEN_109247_1</name>
    <name evidence="2" type="ORF">CDAR_371871</name>
</gene>
<feature type="transmembrane region" description="Helical" evidence="1">
    <location>
        <begin position="296"/>
        <end position="317"/>
    </location>
</feature>
<dbReference type="EMBL" id="BPLQ01015337">
    <property type="protein sequence ID" value="GIY87349.1"/>
    <property type="molecule type" value="Genomic_DNA"/>
</dbReference>
<evidence type="ECO:0000313" key="3">
    <source>
        <dbReference type="Proteomes" id="UP001054837"/>
    </source>
</evidence>
<organism evidence="2 3">
    <name type="scientific">Caerostris darwini</name>
    <dbReference type="NCBI Taxonomy" id="1538125"/>
    <lineage>
        <taxon>Eukaryota</taxon>
        <taxon>Metazoa</taxon>
        <taxon>Ecdysozoa</taxon>
        <taxon>Arthropoda</taxon>
        <taxon>Chelicerata</taxon>
        <taxon>Arachnida</taxon>
        <taxon>Araneae</taxon>
        <taxon>Araneomorphae</taxon>
        <taxon>Entelegynae</taxon>
        <taxon>Araneoidea</taxon>
        <taxon>Araneidae</taxon>
        <taxon>Caerostris</taxon>
    </lineage>
</organism>
<reference evidence="2 3" key="1">
    <citation type="submission" date="2021-06" db="EMBL/GenBank/DDBJ databases">
        <title>Caerostris darwini draft genome.</title>
        <authorList>
            <person name="Kono N."/>
            <person name="Arakawa K."/>
        </authorList>
    </citation>
    <scope>NUCLEOTIDE SEQUENCE [LARGE SCALE GENOMIC DNA]</scope>
</reference>
<feature type="transmembrane region" description="Helical" evidence="1">
    <location>
        <begin position="17"/>
        <end position="34"/>
    </location>
</feature>
<keyword evidence="3" id="KW-1185">Reference proteome</keyword>
<name>A0AAV4X0K6_9ARAC</name>
<feature type="transmembrane region" description="Helical" evidence="1">
    <location>
        <begin position="124"/>
        <end position="147"/>
    </location>
</feature>
<feature type="transmembrane region" description="Helical" evidence="1">
    <location>
        <begin position="67"/>
        <end position="88"/>
    </location>
</feature>
<keyword evidence="1" id="KW-0472">Membrane</keyword>
<evidence type="ECO:0000313" key="2">
    <source>
        <dbReference type="EMBL" id="GIY87349.1"/>
    </source>
</evidence>
<feature type="transmembrane region" description="Helical" evidence="1">
    <location>
        <begin position="220"/>
        <end position="239"/>
    </location>
</feature>
<dbReference type="Proteomes" id="UP001054837">
    <property type="component" value="Unassembled WGS sequence"/>
</dbReference>
<evidence type="ECO:0000256" key="1">
    <source>
        <dbReference type="SAM" id="Phobius"/>
    </source>
</evidence>
<keyword evidence="1" id="KW-0812">Transmembrane</keyword>
<proteinExistence type="predicted"/>
<protein>
    <recommendedName>
        <fullName evidence="4">Gustatory receptor</fullName>
    </recommendedName>
</protein>
<accession>A0AAV4X0K6</accession>
<keyword evidence="1" id="KW-1133">Transmembrane helix</keyword>
<comment type="caution">
    <text evidence="2">The sequence shown here is derived from an EMBL/GenBank/DDBJ whole genome shotgun (WGS) entry which is preliminary data.</text>
</comment>